<comment type="caution">
    <text evidence="2">The sequence shown here is derived from an EMBL/GenBank/DDBJ whole genome shotgun (WGS) entry which is preliminary data.</text>
</comment>
<keyword evidence="1" id="KW-0175">Coiled coil</keyword>
<feature type="coiled-coil region" evidence="1">
    <location>
        <begin position="81"/>
        <end position="112"/>
    </location>
</feature>
<organism evidence="2">
    <name type="scientific">Aphanomyces stellatus</name>
    <dbReference type="NCBI Taxonomy" id="120398"/>
    <lineage>
        <taxon>Eukaryota</taxon>
        <taxon>Sar</taxon>
        <taxon>Stramenopiles</taxon>
        <taxon>Oomycota</taxon>
        <taxon>Saprolegniomycetes</taxon>
        <taxon>Saprolegniales</taxon>
        <taxon>Verrucalvaceae</taxon>
        <taxon>Aphanomyces</taxon>
    </lineage>
</organism>
<evidence type="ECO:0000256" key="1">
    <source>
        <dbReference type="SAM" id="Coils"/>
    </source>
</evidence>
<name>A0A6A4XKT8_9STRA</name>
<dbReference type="OrthoDB" id="78700at2759"/>
<evidence type="ECO:0000313" key="2">
    <source>
        <dbReference type="EMBL" id="KAF0683158.1"/>
    </source>
</evidence>
<dbReference type="EMBL" id="VJMH01007448">
    <property type="protein sequence ID" value="KAF0683158.1"/>
    <property type="molecule type" value="Genomic_DNA"/>
</dbReference>
<proteinExistence type="predicted"/>
<dbReference type="AlphaFoldDB" id="A0A6A4XKT8"/>
<protein>
    <submittedName>
        <fullName evidence="2">Uncharacterized protein</fullName>
    </submittedName>
</protein>
<sequence>MQYAPTMSLPSTPPHGALPFAAYPPELAAVQQLGEHLGHQVQAAVHEQSARMDDVQNAVGAQTRHTYEQMVHLHHQQQLHSQQQMEMNNRLMAELEEQRRRQEILVQQLHVQKQQTEAHEHGLHQAAAASVKQGEQLEEMRRRTSARWHAFSAAPVLAAAAPPTTPAAAGVQIVYGFQEVPKAPSFNGNTKVQMRKFMDQYEAYAREVNIANHQRPGGAQIQRAPLSACIDPLAVERIAFWEIGKPSHELTED</sequence>
<reference evidence="2" key="1">
    <citation type="submission" date="2019-06" db="EMBL/GenBank/DDBJ databases">
        <title>Genomics analysis of Aphanomyces spp. identifies a new class of oomycete effector associated with host adaptation.</title>
        <authorList>
            <person name="Gaulin E."/>
        </authorList>
    </citation>
    <scope>NUCLEOTIDE SEQUENCE</scope>
    <source>
        <strain evidence="2">CBS 578.67</strain>
    </source>
</reference>
<accession>A0A6A4XKT8</accession>
<feature type="non-terminal residue" evidence="2">
    <location>
        <position position="253"/>
    </location>
</feature>
<gene>
    <name evidence="2" type="ORF">As57867_024691</name>
</gene>